<evidence type="ECO:0000313" key="4">
    <source>
        <dbReference type="Proteomes" id="UP000639859"/>
    </source>
</evidence>
<evidence type="ECO:0000256" key="1">
    <source>
        <dbReference type="SAM" id="MobiDB-lite"/>
    </source>
</evidence>
<keyword evidence="2" id="KW-0812">Transmembrane</keyword>
<feature type="region of interest" description="Disordered" evidence="1">
    <location>
        <begin position="303"/>
        <end position="333"/>
    </location>
</feature>
<gene>
    <name evidence="3" type="ORF">I4Q42_03850</name>
</gene>
<organism evidence="3 4">
    <name type="scientific">Caulobacter hibisci</name>
    <dbReference type="NCBI Taxonomy" id="2035993"/>
    <lineage>
        <taxon>Bacteria</taxon>
        <taxon>Pseudomonadati</taxon>
        <taxon>Pseudomonadota</taxon>
        <taxon>Alphaproteobacteria</taxon>
        <taxon>Caulobacterales</taxon>
        <taxon>Caulobacteraceae</taxon>
        <taxon>Caulobacter</taxon>
    </lineage>
</organism>
<evidence type="ECO:0000313" key="3">
    <source>
        <dbReference type="EMBL" id="MBI1682797.1"/>
    </source>
</evidence>
<dbReference type="EMBL" id="JADWOX010000002">
    <property type="protein sequence ID" value="MBI1682797.1"/>
    <property type="molecule type" value="Genomic_DNA"/>
</dbReference>
<protein>
    <submittedName>
        <fullName evidence="3">Uncharacterized protein</fullName>
    </submittedName>
</protein>
<keyword evidence="4" id="KW-1185">Reference proteome</keyword>
<accession>A0ABS0ST16</accession>
<name>A0ABS0ST16_9CAUL</name>
<feature type="transmembrane region" description="Helical" evidence="2">
    <location>
        <begin position="21"/>
        <end position="46"/>
    </location>
</feature>
<feature type="transmembrane region" description="Helical" evidence="2">
    <location>
        <begin position="81"/>
        <end position="100"/>
    </location>
</feature>
<dbReference type="Proteomes" id="UP000639859">
    <property type="component" value="Unassembled WGS sequence"/>
</dbReference>
<reference evidence="3 4" key="1">
    <citation type="submission" date="2020-11" db="EMBL/GenBank/DDBJ databases">
        <title>genome sequence of strain KACC 18849.</title>
        <authorList>
            <person name="Gao J."/>
            <person name="Zhang X."/>
        </authorList>
    </citation>
    <scope>NUCLEOTIDE SEQUENCE [LARGE SCALE GENOMIC DNA]</scope>
    <source>
        <strain evidence="3 4">KACC 18849</strain>
    </source>
</reference>
<feature type="transmembrane region" description="Helical" evidence="2">
    <location>
        <begin position="52"/>
        <end position="69"/>
    </location>
</feature>
<keyword evidence="2" id="KW-1133">Transmembrane helix</keyword>
<evidence type="ECO:0000256" key="2">
    <source>
        <dbReference type="SAM" id="Phobius"/>
    </source>
</evidence>
<proteinExistence type="predicted"/>
<dbReference type="RefSeq" id="WP_198574745.1">
    <property type="nucleotide sequence ID" value="NZ_JADWOX010000002.1"/>
</dbReference>
<sequence>MTIEPATSTEGKRPSSRVLHYAFWIVLTVLALAGMSNVLLVFGFLMLLLPGLVLYLAPTVLLYAVLAALAHRAWRTGSRKLFAAALGLAVLVAFGPGLIVNTALKLEVSQMGADTRGEFAPVAGARTISLTPGRLDCEMACATLLAERRFDAVIIPTLQNNAGARAPDPTFDSASLYRLGDAETCARASGRPLTATNRRPCIIKSAATGVRADLVLRMRETRFLPSARENGTAWRLNPLALGRRQYASLDAWNCLDTRRPCRLIARRASFYQEPMAPILWMDHDLSDYELYINRAWARFRRGDNRHGDREAPSPLDAAARLSPRAPDRVASPD</sequence>
<comment type="caution">
    <text evidence="3">The sequence shown here is derived from an EMBL/GenBank/DDBJ whole genome shotgun (WGS) entry which is preliminary data.</text>
</comment>
<keyword evidence="2" id="KW-0472">Membrane</keyword>